<feature type="non-terminal residue" evidence="1">
    <location>
        <position position="1"/>
    </location>
</feature>
<reference evidence="1" key="2">
    <citation type="journal article" date="2016" name="Fungal Biol.">
        <title>Ochratoxin A production by Penicillium thymicola.</title>
        <authorList>
            <person name="Nguyen H.D.T."/>
            <person name="McMullin D.R."/>
            <person name="Ponomareva E."/>
            <person name="Riley R."/>
            <person name="Pomraning K.R."/>
            <person name="Baker S.E."/>
            <person name="Seifert K.A."/>
        </authorList>
    </citation>
    <scope>NUCLEOTIDE SEQUENCE</scope>
    <source>
        <strain evidence="1">DAOM 180753</strain>
    </source>
</reference>
<dbReference type="EMBL" id="LACB01000011">
    <property type="protein sequence ID" value="KAJ9492505.1"/>
    <property type="molecule type" value="Genomic_DNA"/>
</dbReference>
<name>A0AAI9TSC6_PENTH</name>
<keyword evidence="2" id="KW-1185">Reference proteome</keyword>
<comment type="caution">
    <text evidence="1">The sequence shown here is derived from an EMBL/GenBank/DDBJ whole genome shotgun (WGS) entry which is preliminary data.</text>
</comment>
<accession>A0AAI9TSC6</accession>
<gene>
    <name evidence="1" type="ORF">VN97_g726</name>
</gene>
<proteinExistence type="predicted"/>
<protein>
    <submittedName>
        <fullName evidence="1">Uncharacterized protein</fullName>
    </submittedName>
</protein>
<organism evidence="1 2">
    <name type="scientific">Penicillium thymicola</name>
    <dbReference type="NCBI Taxonomy" id="293382"/>
    <lineage>
        <taxon>Eukaryota</taxon>
        <taxon>Fungi</taxon>
        <taxon>Dikarya</taxon>
        <taxon>Ascomycota</taxon>
        <taxon>Pezizomycotina</taxon>
        <taxon>Eurotiomycetes</taxon>
        <taxon>Eurotiomycetidae</taxon>
        <taxon>Eurotiales</taxon>
        <taxon>Aspergillaceae</taxon>
        <taxon>Penicillium</taxon>
    </lineage>
</organism>
<evidence type="ECO:0000313" key="2">
    <source>
        <dbReference type="Proteomes" id="UP001227192"/>
    </source>
</evidence>
<sequence>SDIKGNMS</sequence>
<dbReference type="Proteomes" id="UP001227192">
    <property type="component" value="Unassembled WGS sequence"/>
</dbReference>
<reference evidence="1" key="1">
    <citation type="submission" date="2015-06" db="EMBL/GenBank/DDBJ databases">
        <authorList>
            <person name="Nguyen H."/>
        </authorList>
    </citation>
    <scope>NUCLEOTIDE SEQUENCE</scope>
    <source>
        <strain evidence="1">DAOM 180753</strain>
    </source>
</reference>
<evidence type="ECO:0000313" key="1">
    <source>
        <dbReference type="EMBL" id="KAJ9492505.1"/>
    </source>
</evidence>